<reference evidence="11 12" key="1">
    <citation type="submission" date="2020-07" db="EMBL/GenBank/DDBJ databases">
        <authorList>
            <person name="Pothier F. J."/>
        </authorList>
    </citation>
    <scope>NUCLEOTIDE SEQUENCE [LARGE SCALE GENOMIC DNA]</scope>
    <source>
        <strain evidence="11 12">CFBP 7900</strain>
    </source>
</reference>
<keyword evidence="8" id="KW-0511">Multifunctional enzyme</keyword>
<dbReference type="GO" id="GO:0008270">
    <property type="term" value="F:zinc ion binding"/>
    <property type="evidence" value="ECO:0007669"/>
    <property type="project" value="InterPro"/>
</dbReference>
<dbReference type="InterPro" id="IPR010979">
    <property type="entry name" value="Ribosomal_uS13-like_H2TH"/>
</dbReference>
<keyword evidence="3" id="KW-0227">DNA damage</keyword>
<evidence type="ECO:0000259" key="10">
    <source>
        <dbReference type="PROSITE" id="PS51068"/>
    </source>
</evidence>
<dbReference type="Proteomes" id="UP000587508">
    <property type="component" value="Unassembled WGS sequence"/>
</dbReference>
<evidence type="ECO:0000256" key="9">
    <source>
        <dbReference type="ARBA" id="ARBA00023295"/>
    </source>
</evidence>
<dbReference type="Gene3D" id="1.10.8.50">
    <property type="match status" value="1"/>
</dbReference>
<comment type="catalytic activity">
    <reaction evidence="1">
        <text>Hydrolysis of DNA containing ring-opened 7-methylguanine residues, releasing 2,6-diamino-4-hydroxy-5-(N-methyl)formamidopyrimidine.</text>
        <dbReference type="EC" id="3.2.2.23"/>
    </reaction>
</comment>
<dbReference type="PANTHER" id="PTHR22993">
    <property type="entry name" value="FORMAMIDOPYRIMIDINE-DNA GLYCOSYLASE"/>
    <property type="match status" value="1"/>
</dbReference>
<dbReference type="EMBL" id="CAJDKC010000003">
    <property type="protein sequence ID" value="CAD0310682.1"/>
    <property type="molecule type" value="Genomic_DNA"/>
</dbReference>
<dbReference type="SMART" id="SM00898">
    <property type="entry name" value="Fapy_DNA_glyco"/>
    <property type="match status" value="1"/>
</dbReference>
<keyword evidence="7" id="KW-0456">Lyase</keyword>
<keyword evidence="6" id="KW-0234">DNA repair</keyword>
<keyword evidence="5" id="KW-0238">DNA-binding</keyword>
<name>A0A6V7C7F1_9XANT</name>
<dbReference type="InterPro" id="IPR012319">
    <property type="entry name" value="FPG_cat"/>
</dbReference>
<evidence type="ECO:0000256" key="6">
    <source>
        <dbReference type="ARBA" id="ARBA00023204"/>
    </source>
</evidence>
<dbReference type="Pfam" id="PF01149">
    <property type="entry name" value="Fapy_DNA_glyco"/>
    <property type="match status" value="1"/>
</dbReference>
<evidence type="ECO:0000313" key="11">
    <source>
        <dbReference type="EMBL" id="CAD0310682.1"/>
    </source>
</evidence>
<dbReference type="GO" id="GO:0003906">
    <property type="term" value="F:DNA-(apurinic or apyrimidinic site) endonuclease activity"/>
    <property type="evidence" value="ECO:0007669"/>
    <property type="project" value="InterPro"/>
</dbReference>
<dbReference type="PROSITE" id="PS51068">
    <property type="entry name" value="FPG_CAT"/>
    <property type="match status" value="1"/>
</dbReference>
<evidence type="ECO:0000256" key="7">
    <source>
        <dbReference type="ARBA" id="ARBA00023239"/>
    </source>
</evidence>
<evidence type="ECO:0000256" key="5">
    <source>
        <dbReference type="ARBA" id="ARBA00023125"/>
    </source>
</evidence>
<comment type="similarity">
    <text evidence="2">Belongs to the FPG family.</text>
</comment>
<dbReference type="EMBL" id="CAJDKC010000003">
    <property type="protein sequence ID" value="CAD0310671.1"/>
    <property type="molecule type" value="Genomic_DNA"/>
</dbReference>
<dbReference type="SUPFAM" id="SSF46946">
    <property type="entry name" value="S13-like H2TH domain"/>
    <property type="match status" value="1"/>
</dbReference>
<accession>A0A6V7C7F1</accession>
<feature type="domain" description="Formamidopyrimidine-DNA glycosylase catalytic" evidence="10">
    <location>
        <begin position="38"/>
        <end position="130"/>
    </location>
</feature>
<keyword evidence="4" id="KW-0378">Hydrolase</keyword>
<protein>
    <submittedName>
        <fullName evidence="11">Formamidopyrimidine-DNA glycosylase</fullName>
    </submittedName>
</protein>
<dbReference type="GO" id="GO:0016829">
    <property type="term" value="F:lyase activity"/>
    <property type="evidence" value="ECO:0007669"/>
    <property type="project" value="UniProtKB-KW"/>
</dbReference>
<evidence type="ECO:0000256" key="4">
    <source>
        <dbReference type="ARBA" id="ARBA00022801"/>
    </source>
</evidence>
<dbReference type="GO" id="GO:0006284">
    <property type="term" value="P:base-excision repair"/>
    <property type="evidence" value="ECO:0007669"/>
    <property type="project" value="InterPro"/>
</dbReference>
<dbReference type="PANTHER" id="PTHR22993:SF9">
    <property type="entry name" value="FORMAMIDOPYRIMIDINE-DNA GLYCOSYLASE"/>
    <property type="match status" value="1"/>
</dbReference>
<dbReference type="Gene3D" id="3.20.190.10">
    <property type="entry name" value="MutM-like, N-terminal"/>
    <property type="match status" value="1"/>
</dbReference>
<evidence type="ECO:0000256" key="8">
    <source>
        <dbReference type="ARBA" id="ARBA00023268"/>
    </source>
</evidence>
<evidence type="ECO:0000256" key="3">
    <source>
        <dbReference type="ARBA" id="ARBA00022763"/>
    </source>
</evidence>
<dbReference type="SUPFAM" id="SSF81624">
    <property type="entry name" value="N-terminal domain of MutM-like DNA repair proteins"/>
    <property type="match status" value="1"/>
</dbReference>
<gene>
    <name evidence="11" type="primary">mutM_1</name>
    <name evidence="11" type="ORF">CFBP7900_07650</name>
</gene>
<dbReference type="CDD" id="cd08974">
    <property type="entry name" value="BaFpgNei_N_2"/>
    <property type="match status" value="1"/>
</dbReference>
<keyword evidence="9" id="KW-0326">Glycosidase</keyword>
<dbReference type="AlphaFoldDB" id="A0A6V7C7F1"/>
<evidence type="ECO:0000313" key="12">
    <source>
        <dbReference type="Proteomes" id="UP000587508"/>
    </source>
</evidence>
<evidence type="ECO:0000256" key="1">
    <source>
        <dbReference type="ARBA" id="ARBA00001668"/>
    </source>
</evidence>
<comment type="caution">
    <text evidence="11">The sequence shown here is derived from an EMBL/GenBank/DDBJ whole genome shotgun (WGS) entry which is preliminary data.</text>
</comment>
<dbReference type="Pfam" id="PF06831">
    <property type="entry name" value="H2TH"/>
    <property type="match status" value="1"/>
</dbReference>
<dbReference type="InterPro" id="IPR035937">
    <property type="entry name" value="FPG_N"/>
</dbReference>
<dbReference type="GO" id="GO:0003684">
    <property type="term" value="F:damaged DNA binding"/>
    <property type="evidence" value="ECO:0007669"/>
    <property type="project" value="InterPro"/>
</dbReference>
<sequence>MTGSDAIGQHSMHARASALRVQCDHGRLTRYFDTGRMPEGPSLVILREQTEAFVGRKILRVSGNSKQDIARLDQQKVLALRSWGKHFLIECAQFSVRVHFLLFGSYRIDEDKPNAVPRLRLEFSKGQRLNFYACSVQFIDRPLDEVYDWTADVMNPRWDGAQARRKLRAAPSMLAADALLDQSIFAGVGNIIKNEVLHRIRVHPESAVGALPARKLGELVTQARDYSFDFYTWKKAFVLKKHYQVHTKTSCPRDGAPLQYRKHLGKAGRRAFFCEVCQRLYRGEEAV</sequence>
<organism evidence="11 12">
    <name type="scientific">Xanthomonas hortorum pv. carotae</name>
    <dbReference type="NCBI Taxonomy" id="487904"/>
    <lineage>
        <taxon>Bacteria</taxon>
        <taxon>Pseudomonadati</taxon>
        <taxon>Pseudomonadota</taxon>
        <taxon>Gammaproteobacteria</taxon>
        <taxon>Lysobacterales</taxon>
        <taxon>Lysobacteraceae</taxon>
        <taxon>Xanthomonas</taxon>
    </lineage>
</organism>
<dbReference type="InterPro" id="IPR015886">
    <property type="entry name" value="H2TH_FPG"/>
</dbReference>
<dbReference type="SMART" id="SM01232">
    <property type="entry name" value="H2TH"/>
    <property type="match status" value="1"/>
</dbReference>
<dbReference type="GO" id="GO:0008534">
    <property type="term" value="F:oxidized purine nucleobase lesion DNA N-glycosylase activity"/>
    <property type="evidence" value="ECO:0007669"/>
    <property type="project" value="UniProtKB-EC"/>
</dbReference>
<proteinExistence type="inferred from homology"/>
<evidence type="ECO:0000256" key="2">
    <source>
        <dbReference type="ARBA" id="ARBA00009409"/>
    </source>
</evidence>